<sequence length="175" mass="18958">MRLPYPRPEDHPEPLKEVPPLNLFRAFGNAPAYAGGLIDLGLVGLGKLILTSRQRELLILDTATISGSAYVTQAHIPFGQAVGITGEQASFIRQREPLPGPFLPEEAVLLAVGRELLQHATCTGETIQRAYLLCGARAVTETLILVGYYRLVCGFANALDVEPDGRSSQMLPYTS</sequence>
<dbReference type="InterPro" id="IPR029032">
    <property type="entry name" value="AhpD-like"/>
</dbReference>
<keyword evidence="2" id="KW-1185">Reference proteome</keyword>
<evidence type="ECO:0000313" key="1">
    <source>
        <dbReference type="EMBL" id="GGU98654.1"/>
    </source>
</evidence>
<organism evidence="1 2">
    <name type="scientific">Streptomyces albospinus</name>
    <dbReference type="NCBI Taxonomy" id="285515"/>
    <lineage>
        <taxon>Bacteria</taxon>
        <taxon>Bacillati</taxon>
        <taxon>Actinomycetota</taxon>
        <taxon>Actinomycetes</taxon>
        <taxon>Kitasatosporales</taxon>
        <taxon>Streptomycetaceae</taxon>
        <taxon>Streptomyces</taxon>
    </lineage>
</organism>
<evidence type="ECO:0000313" key="2">
    <source>
        <dbReference type="Proteomes" id="UP000654471"/>
    </source>
</evidence>
<dbReference type="PANTHER" id="PTHR34846:SF11">
    <property type="entry name" value="4-CARBOXYMUCONOLACTONE DECARBOXYLASE FAMILY PROTEIN (AFU_ORTHOLOGUE AFUA_6G11590)"/>
    <property type="match status" value="1"/>
</dbReference>
<protein>
    <recommendedName>
        <fullName evidence="3">Carboxymuconolactone decarboxylase</fullName>
    </recommendedName>
</protein>
<name>A0ABQ2VPF3_9ACTN</name>
<dbReference type="RefSeq" id="WP_189308102.1">
    <property type="nucleotide sequence ID" value="NZ_BMRP01000060.1"/>
</dbReference>
<gene>
    <name evidence="1" type="ORF">GCM10010211_77520</name>
</gene>
<evidence type="ECO:0008006" key="3">
    <source>
        <dbReference type="Google" id="ProtNLM"/>
    </source>
</evidence>
<dbReference type="Proteomes" id="UP000654471">
    <property type="component" value="Unassembled WGS sequence"/>
</dbReference>
<comment type="caution">
    <text evidence="1">The sequence shown here is derived from an EMBL/GenBank/DDBJ whole genome shotgun (WGS) entry which is preliminary data.</text>
</comment>
<dbReference type="Gene3D" id="1.20.1290.10">
    <property type="entry name" value="AhpD-like"/>
    <property type="match status" value="1"/>
</dbReference>
<reference evidence="2" key="1">
    <citation type="journal article" date="2019" name="Int. J. Syst. Evol. Microbiol.">
        <title>The Global Catalogue of Microorganisms (GCM) 10K type strain sequencing project: providing services to taxonomists for standard genome sequencing and annotation.</title>
        <authorList>
            <consortium name="The Broad Institute Genomics Platform"/>
            <consortium name="The Broad Institute Genome Sequencing Center for Infectious Disease"/>
            <person name="Wu L."/>
            <person name="Ma J."/>
        </authorList>
    </citation>
    <scope>NUCLEOTIDE SEQUENCE [LARGE SCALE GENOMIC DNA]</scope>
    <source>
        <strain evidence="2">JCM 3399</strain>
    </source>
</reference>
<dbReference type="PANTHER" id="PTHR34846">
    <property type="entry name" value="4-CARBOXYMUCONOLACTONE DECARBOXYLASE FAMILY PROTEIN (AFU_ORTHOLOGUE AFUA_6G11590)"/>
    <property type="match status" value="1"/>
</dbReference>
<proteinExistence type="predicted"/>
<dbReference type="EMBL" id="BMRP01000060">
    <property type="protein sequence ID" value="GGU98654.1"/>
    <property type="molecule type" value="Genomic_DNA"/>
</dbReference>
<dbReference type="SUPFAM" id="SSF69118">
    <property type="entry name" value="AhpD-like"/>
    <property type="match status" value="1"/>
</dbReference>
<accession>A0ABQ2VPF3</accession>